<dbReference type="FunFam" id="3.40.50.300:FF:000201">
    <property type="entry name" value="Glycine betaine/L-proline ABC transporter ATP-binding protein"/>
    <property type="match status" value="1"/>
</dbReference>
<dbReference type="Pfam" id="PF00571">
    <property type="entry name" value="CBS"/>
    <property type="match status" value="2"/>
</dbReference>
<evidence type="ECO:0000313" key="12">
    <source>
        <dbReference type="EMBL" id="KKB63983.1"/>
    </source>
</evidence>
<dbReference type="SMART" id="SM00116">
    <property type="entry name" value="CBS"/>
    <property type="match status" value="2"/>
</dbReference>
<proteinExistence type="inferred from homology"/>
<evidence type="ECO:0000256" key="9">
    <source>
        <dbReference type="RuleBase" id="RU369116"/>
    </source>
</evidence>
<comment type="similarity">
    <text evidence="1 9">Belongs to the ABC transporter superfamily.</text>
</comment>
<dbReference type="InterPro" id="IPR003593">
    <property type="entry name" value="AAA+_ATPase"/>
</dbReference>
<evidence type="ECO:0000256" key="4">
    <source>
        <dbReference type="ARBA" id="ARBA00022519"/>
    </source>
</evidence>
<dbReference type="Gene3D" id="3.10.580.10">
    <property type="entry name" value="CBS-domain"/>
    <property type="match status" value="1"/>
</dbReference>
<dbReference type="GO" id="GO:0031460">
    <property type="term" value="P:glycine betaine transport"/>
    <property type="evidence" value="ECO:0007669"/>
    <property type="project" value="InterPro"/>
</dbReference>
<keyword evidence="8" id="KW-0129">CBS domain</keyword>
<dbReference type="InterPro" id="IPR017871">
    <property type="entry name" value="ABC_transporter-like_CS"/>
</dbReference>
<dbReference type="Pfam" id="PF00005">
    <property type="entry name" value="ABC_tran"/>
    <property type="match status" value="1"/>
</dbReference>
<dbReference type="SUPFAM" id="SSF54631">
    <property type="entry name" value="CBS-domain pair"/>
    <property type="match status" value="1"/>
</dbReference>
<dbReference type="RefSeq" id="WP_046152611.1">
    <property type="nucleotide sequence ID" value="NZ_CADFGU010000002.1"/>
</dbReference>
<dbReference type="GO" id="GO:0005886">
    <property type="term" value="C:plasma membrane"/>
    <property type="evidence" value="ECO:0007669"/>
    <property type="project" value="UniProtKB-SubCell"/>
</dbReference>
<keyword evidence="13" id="KW-1185">Reference proteome</keyword>
<dbReference type="InterPro" id="IPR027417">
    <property type="entry name" value="P-loop_NTPase"/>
</dbReference>
<evidence type="ECO:0000313" key="13">
    <source>
        <dbReference type="Proteomes" id="UP000033618"/>
    </source>
</evidence>
<sequence>MIELDKLSKTFRQKDGTDVKAVDAVSMKIEEGEICVFLGPSGCGKTTTLKMINRLITPTSGRVLVNGEDTSGVDEVTLRRHIGYVIQQIGLFPNMTIEENITVVPRLLGWDRKRCRERARELMAMVALDPNRYLTRYPRELSGGQQQRIGVIRALAADPPVLLMDEPFGAVDPINRETIQNEFFQMQRQLKKTVLMVSHDIDEAIKLGDKVAVFRAGKLVQLDHPDTLLAHPADDFVSQFTGQDSTLKRLLLVKAGDAATQPLTATPGTTVAQALSMMDEADARYLTVTDGQQQGMGYVRRRDVRAATADPTRATSDIGALLQPFTTTAAPDEHLRILLSRMYEFNASWLPVIDGDGVYHGEVTQDSIAEYLSSGRSRGRSTNSIVSPADIAAAAASV</sequence>
<dbReference type="GO" id="GO:0006865">
    <property type="term" value="P:amino acid transport"/>
    <property type="evidence" value="ECO:0007669"/>
    <property type="project" value="UniProtKB-UniRule"/>
</dbReference>
<keyword evidence="5" id="KW-0677">Repeat</keyword>
<accession>A0A0F5K1K7</accession>
<keyword evidence="4 9" id="KW-0997">Cell inner membrane</keyword>
<dbReference type="PROSITE" id="PS50893">
    <property type="entry name" value="ABC_TRANSPORTER_2"/>
    <property type="match status" value="1"/>
</dbReference>
<dbReference type="GO" id="GO:0006970">
    <property type="term" value="P:response to osmotic stress"/>
    <property type="evidence" value="ECO:0007669"/>
    <property type="project" value="UniProtKB-ARBA"/>
</dbReference>
<evidence type="ECO:0000256" key="1">
    <source>
        <dbReference type="ARBA" id="ARBA00005417"/>
    </source>
</evidence>
<comment type="subunit">
    <text evidence="9">The complex is probably composed of two ATP-binding proteins, two transmembrane proteins and a solute-binding protein.</text>
</comment>
<dbReference type="EC" id="7.6.2.9" evidence="9"/>
<evidence type="ECO:0000256" key="3">
    <source>
        <dbReference type="ARBA" id="ARBA00022475"/>
    </source>
</evidence>
<evidence type="ECO:0000256" key="8">
    <source>
        <dbReference type="PROSITE-ProRule" id="PRU00703"/>
    </source>
</evidence>
<dbReference type="EMBL" id="LAQU01000006">
    <property type="protein sequence ID" value="KKB63983.1"/>
    <property type="molecule type" value="Genomic_DNA"/>
</dbReference>
<dbReference type="STRING" id="28092.WM40_07765"/>
<evidence type="ECO:0000259" key="11">
    <source>
        <dbReference type="PROSITE" id="PS51371"/>
    </source>
</evidence>
<organism evidence="12 13">
    <name type="scientific">Robbsia andropogonis</name>
    <dbReference type="NCBI Taxonomy" id="28092"/>
    <lineage>
        <taxon>Bacteria</taxon>
        <taxon>Pseudomonadati</taxon>
        <taxon>Pseudomonadota</taxon>
        <taxon>Betaproteobacteria</taxon>
        <taxon>Burkholderiales</taxon>
        <taxon>Burkholderiaceae</taxon>
        <taxon>Robbsia</taxon>
    </lineage>
</organism>
<dbReference type="PANTHER" id="PTHR43117:SF4">
    <property type="entry name" value="OSMOPROTECTANT IMPORT ATP-BINDING PROTEIN OSMV"/>
    <property type="match status" value="1"/>
</dbReference>
<keyword evidence="4 9" id="KW-0472">Membrane</keyword>
<keyword evidence="2 9" id="KW-0813">Transport</keyword>
<evidence type="ECO:0000256" key="2">
    <source>
        <dbReference type="ARBA" id="ARBA00022448"/>
    </source>
</evidence>
<evidence type="ECO:0000256" key="5">
    <source>
        <dbReference type="ARBA" id="ARBA00022737"/>
    </source>
</evidence>
<dbReference type="GO" id="GO:0005524">
    <property type="term" value="F:ATP binding"/>
    <property type="evidence" value="ECO:0007669"/>
    <property type="project" value="UniProtKB-UniRule"/>
</dbReference>
<dbReference type="GO" id="GO:0015418">
    <property type="term" value="F:ABC-type quaternary ammonium compound transporting activity"/>
    <property type="evidence" value="ECO:0007669"/>
    <property type="project" value="UniProtKB-EC"/>
</dbReference>
<dbReference type="SUPFAM" id="SSF52540">
    <property type="entry name" value="P-loop containing nucleoside triphosphate hydrolases"/>
    <property type="match status" value="1"/>
</dbReference>
<feature type="domain" description="CBS" evidence="11">
    <location>
        <begin position="258"/>
        <end position="315"/>
    </location>
</feature>
<dbReference type="InterPro" id="IPR046342">
    <property type="entry name" value="CBS_dom_sf"/>
</dbReference>
<dbReference type="NCBIfam" id="TIGR01186">
    <property type="entry name" value="proV"/>
    <property type="match status" value="1"/>
</dbReference>
<comment type="caution">
    <text evidence="12">The sequence shown here is derived from an EMBL/GenBank/DDBJ whole genome shotgun (WGS) entry which is preliminary data.</text>
</comment>
<dbReference type="AlphaFoldDB" id="A0A0F5K1K7"/>
<evidence type="ECO:0000259" key="10">
    <source>
        <dbReference type="PROSITE" id="PS50893"/>
    </source>
</evidence>
<keyword evidence="6 9" id="KW-0547">Nucleotide-binding</keyword>
<dbReference type="PATRIC" id="fig|28092.6.peg.1844"/>
<evidence type="ECO:0000256" key="7">
    <source>
        <dbReference type="ARBA" id="ARBA00022840"/>
    </source>
</evidence>
<keyword evidence="7 9" id="KW-0067">ATP-binding</keyword>
<comment type="catalytic activity">
    <reaction evidence="9">
        <text>a quaternary ammonium(out) + ATP + H2O = a quaternary ammonium(in) + ADP + phosphate + H(+)</text>
        <dbReference type="Rhea" id="RHEA:11036"/>
        <dbReference type="ChEBI" id="CHEBI:15377"/>
        <dbReference type="ChEBI" id="CHEBI:15378"/>
        <dbReference type="ChEBI" id="CHEBI:30616"/>
        <dbReference type="ChEBI" id="CHEBI:35267"/>
        <dbReference type="ChEBI" id="CHEBI:43474"/>
        <dbReference type="ChEBI" id="CHEBI:456216"/>
    </reaction>
</comment>
<dbReference type="InterPro" id="IPR005892">
    <property type="entry name" value="Gly-betaine_transp_ATP-bd"/>
</dbReference>
<dbReference type="PROSITE" id="PS51371">
    <property type="entry name" value="CBS"/>
    <property type="match status" value="2"/>
</dbReference>
<feature type="domain" description="CBS" evidence="11">
    <location>
        <begin position="322"/>
        <end position="378"/>
    </location>
</feature>
<feature type="domain" description="ABC transporter" evidence="10">
    <location>
        <begin position="2"/>
        <end position="241"/>
    </location>
</feature>
<evidence type="ECO:0000256" key="6">
    <source>
        <dbReference type="ARBA" id="ARBA00022741"/>
    </source>
</evidence>
<dbReference type="Gene3D" id="3.40.50.300">
    <property type="entry name" value="P-loop containing nucleotide triphosphate hydrolases"/>
    <property type="match status" value="1"/>
</dbReference>
<dbReference type="GO" id="GO:0016887">
    <property type="term" value="F:ATP hydrolysis activity"/>
    <property type="evidence" value="ECO:0007669"/>
    <property type="project" value="UniProtKB-UniRule"/>
</dbReference>
<dbReference type="InterPro" id="IPR003439">
    <property type="entry name" value="ABC_transporter-like_ATP-bd"/>
</dbReference>
<dbReference type="PANTHER" id="PTHR43117">
    <property type="entry name" value="OSMOPROTECTANT IMPORT ATP-BINDING PROTEIN OSMV"/>
    <property type="match status" value="1"/>
</dbReference>
<protein>
    <recommendedName>
        <fullName evidence="9">Quaternary amine transport ATP-binding protein</fullName>
        <ecNumber evidence="9">7.6.2.9</ecNumber>
    </recommendedName>
</protein>
<comment type="subcellular location">
    <subcellularLocation>
        <location evidence="9">Cell inner membrane</location>
        <topology evidence="9">Peripheral membrane protein</topology>
    </subcellularLocation>
</comment>
<dbReference type="PROSITE" id="PS00211">
    <property type="entry name" value="ABC_TRANSPORTER_1"/>
    <property type="match status" value="1"/>
</dbReference>
<name>A0A0F5K1K7_9BURK</name>
<dbReference type="OrthoDB" id="9802264at2"/>
<dbReference type="Proteomes" id="UP000033618">
    <property type="component" value="Unassembled WGS sequence"/>
</dbReference>
<gene>
    <name evidence="12" type="ORF">WM40_07765</name>
</gene>
<dbReference type="SMART" id="SM00382">
    <property type="entry name" value="AAA"/>
    <property type="match status" value="1"/>
</dbReference>
<reference evidence="12 13" key="1">
    <citation type="submission" date="2015-03" db="EMBL/GenBank/DDBJ databases">
        <title>Draft Genome Sequence of Burkholderia andropogonis type strain ICMP2807, isolated from Sorghum bicolor.</title>
        <authorList>
            <person name="Lopes-Santos L."/>
            <person name="Castro D.B."/>
            <person name="Ottoboni L.M."/>
            <person name="Park D."/>
            <person name="Weirc B.S."/>
            <person name="Destefano S.A."/>
        </authorList>
    </citation>
    <scope>NUCLEOTIDE SEQUENCE [LARGE SCALE GENOMIC DNA]</scope>
    <source>
        <strain evidence="12 13">ICMP2807</strain>
    </source>
</reference>
<keyword evidence="3" id="KW-1003">Cell membrane</keyword>
<dbReference type="InterPro" id="IPR000644">
    <property type="entry name" value="CBS_dom"/>
</dbReference>